<protein>
    <submittedName>
        <fullName evidence="2">Uncharacterized protein</fullName>
    </submittedName>
</protein>
<dbReference type="EMBL" id="BEGY01000055">
    <property type="protein sequence ID" value="GAX80647.1"/>
    <property type="molecule type" value="Genomic_DNA"/>
</dbReference>
<comment type="similarity">
    <text evidence="1">Belongs to the FAM228 family.</text>
</comment>
<evidence type="ECO:0000313" key="3">
    <source>
        <dbReference type="Proteomes" id="UP000232323"/>
    </source>
</evidence>
<reference evidence="2 3" key="1">
    <citation type="submission" date="2017-08" db="EMBL/GenBank/DDBJ databases">
        <title>Acidophilic green algal genome provides insights into adaptation to an acidic environment.</title>
        <authorList>
            <person name="Hirooka S."/>
            <person name="Hirose Y."/>
            <person name="Kanesaki Y."/>
            <person name="Higuchi S."/>
            <person name="Fujiwara T."/>
            <person name="Onuma R."/>
            <person name="Era A."/>
            <person name="Ohbayashi R."/>
            <person name="Uzuka A."/>
            <person name="Nozaki H."/>
            <person name="Yoshikawa H."/>
            <person name="Miyagishima S.Y."/>
        </authorList>
    </citation>
    <scope>NUCLEOTIDE SEQUENCE [LARGE SCALE GENOMIC DNA]</scope>
    <source>
        <strain evidence="2 3">NIES-2499</strain>
    </source>
</reference>
<name>A0A250XC29_9CHLO</name>
<sequence>MDPLIDSIRRDVPNLMRSYNAEVLDDLLAGARDESVSNYLVSNSEINRVTNEETKSQTKYDRMAAQNAKRAEEMKIRDEDFKRRTERKAAAARDKKEAEFQDRFQDVLEGLSNSSGIMADTAYTLSHSQKIKEQKARDLHEEWGHDVFDKIQGRLQRRVNARSASSIEKRLDGQMSAYLHTTNTKIGVFRDVIIEDDYNPLEVHANTIRVPTGDIRDPLKRDVLKPWYEKQLMKSGAATSNVSSLAGAAAVCKPTFDTKLWGEQLIKATPYGHCMDKTGNYIIRPASESMAAHGQSHVMMDHYDFPTGNEVSKTEFNGKGKAMPGAPGFRHGGLYGIMQPRHDGLYGIMQPRYLDDPVSMQGDSWYEHRGRAIPPGPERRRGRQNLTETFQQTSNPYQDGRSLGDEWLEYKGRAMPPGPEKRRGRDNLTEIFQQSSNPYVDGRTLGDAWLEATGKHSQGGLQATIGPVISSTQGQPDPPPAGKNCMRNASVLVHDKTITVQGDKSSYQHR</sequence>
<dbReference type="OrthoDB" id="547133at2759"/>
<evidence type="ECO:0000313" key="2">
    <source>
        <dbReference type="EMBL" id="GAX80647.1"/>
    </source>
</evidence>
<dbReference type="Proteomes" id="UP000232323">
    <property type="component" value="Unassembled WGS sequence"/>
</dbReference>
<dbReference type="PANTHER" id="PTHR28584:SF1">
    <property type="entry name" value="PROTEIN FAM228B"/>
    <property type="match status" value="1"/>
</dbReference>
<accession>A0A250XC29</accession>
<organism evidence="2 3">
    <name type="scientific">Chlamydomonas eustigma</name>
    <dbReference type="NCBI Taxonomy" id="1157962"/>
    <lineage>
        <taxon>Eukaryota</taxon>
        <taxon>Viridiplantae</taxon>
        <taxon>Chlorophyta</taxon>
        <taxon>core chlorophytes</taxon>
        <taxon>Chlorophyceae</taxon>
        <taxon>CS clade</taxon>
        <taxon>Chlamydomonadales</taxon>
        <taxon>Chlamydomonadaceae</taxon>
        <taxon>Chlamydomonas</taxon>
    </lineage>
</organism>
<dbReference type="AlphaFoldDB" id="A0A250XC29"/>
<dbReference type="PANTHER" id="PTHR28584">
    <property type="entry name" value="FAMILY WITH SEQUENCE SIMILARITY 228 MEMBER A"/>
    <property type="match status" value="1"/>
</dbReference>
<dbReference type="STRING" id="1157962.A0A250XC29"/>
<keyword evidence="3" id="KW-1185">Reference proteome</keyword>
<dbReference type="InterPro" id="IPR040046">
    <property type="entry name" value="FAM228"/>
</dbReference>
<gene>
    <name evidence="2" type="ORF">CEUSTIGMA_g8082.t1</name>
</gene>
<proteinExistence type="inferred from homology"/>
<evidence type="ECO:0000256" key="1">
    <source>
        <dbReference type="ARBA" id="ARBA00007753"/>
    </source>
</evidence>
<comment type="caution">
    <text evidence="2">The sequence shown here is derived from an EMBL/GenBank/DDBJ whole genome shotgun (WGS) entry which is preliminary data.</text>
</comment>